<dbReference type="Proteomes" id="UP000244924">
    <property type="component" value="Unassembled WGS sequence"/>
</dbReference>
<organism evidence="1 2">
    <name type="scientific">Albidovulum aquaemixtae</name>
    <dbReference type="NCBI Taxonomy" id="1542388"/>
    <lineage>
        <taxon>Bacteria</taxon>
        <taxon>Pseudomonadati</taxon>
        <taxon>Pseudomonadota</taxon>
        <taxon>Alphaproteobacteria</taxon>
        <taxon>Rhodobacterales</taxon>
        <taxon>Paracoccaceae</taxon>
        <taxon>Albidovulum</taxon>
    </lineage>
</organism>
<proteinExistence type="predicted"/>
<accession>A0A2R8B6F8</accession>
<dbReference type="EMBL" id="OMOQ01000001">
    <property type="protein sequence ID" value="SPH18142.1"/>
    <property type="molecule type" value="Genomic_DNA"/>
</dbReference>
<dbReference type="RefSeq" id="WP_245890800.1">
    <property type="nucleotide sequence ID" value="NZ_OMOQ01000001.1"/>
</dbReference>
<gene>
    <name evidence="1" type="ORF">DEA8626_01674</name>
</gene>
<reference evidence="1 2" key="1">
    <citation type="submission" date="2018-03" db="EMBL/GenBank/DDBJ databases">
        <authorList>
            <person name="Keele B.F."/>
        </authorList>
    </citation>
    <scope>NUCLEOTIDE SEQUENCE [LARGE SCALE GENOMIC DNA]</scope>
    <source>
        <strain evidence="1 2">CECT 8626</strain>
    </source>
</reference>
<dbReference type="AlphaFoldDB" id="A0A2R8B6F8"/>
<name>A0A2R8B6F8_9RHOB</name>
<sequence length="203" mass="23134">MTTNMSVPHIWGSERANAEMRIAREAGWRRADLIWERLMEAANSEWASGRAGRARHLFLVADIHARLTFPVHDPRRATAPGARAALALAAGRSCGARRLQRRALSLFGCAEAFIEGMEIRPRARSSLFHLRMEARHLDTYHRNLRLRLTRMAEEFRETLEALDRPGAAAHRGYSRWRGEKPPVFDDTRKMLAACLLIPDGPFR</sequence>
<evidence type="ECO:0000313" key="1">
    <source>
        <dbReference type="EMBL" id="SPH18142.1"/>
    </source>
</evidence>
<evidence type="ECO:0000313" key="2">
    <source>
        <dbReference type="Proteomes" id="UP000244924"/>
    </source>
</evidence>
<protein>
    <submittedName>
        <fullName evidence="1">Uncharacterized protein</fullName>
    </submittedName>
</protein>
<keyword evidence="2" id="KW-1185">Reference proteome</keyword>